<keyword evidence="8 10" id="KW-0472">Membrane</keyword>
<evidence type="ECO:0000256" key="2">
    <source>
        <dbReference type="ARBA" id="ARBA00012543"/>
    </source>
</evidence>
<sequence length="1018" mass="114349">MTHSTDSESLNRSPSRRRLSSLSRHVTFWSAKSDLDAKEAQESLEVSHNPPRRYILSHRAHPLSAWKVYCFAITWWAPRRLMRLCGMQTSERQVAWREKVGLMSVIVYAGAFVTYLTFGLSGSLCNYSQRRVLNSDVSRDHVVVHGRAFDYLAWPDTSYIDVAEDCLFGPAQFGGSDASFVFQNVNGNCRDFIRPRENSTIPVDAASGDLAWYFPCVTLPAGNSSAASSFALADCHLDSASRSQFYALQEYSDVYYTWDQVRASQSIDDMHRLVVFNGDVLDLNLLDWLLDSDLQLSPYLEELRRADLQGYDISVLMNTSSERQLGKCLAEIIKVGEIDSKTVGCIAADAVLYVALGLILAIIVSKFLVAWYFHWAIAKKQGATRLDNRSMQEHSRAIEDWSRDIGTQAPPAYYPAVKPTSRKMLASYLEDKVNNFTSRRTLSLNDHSSVDRGRYAASNADIGGELTTMPIQAAHQKEMCFNDSKLDDETLDVSIVSPGTIQQPSPYYKPFNFPLIHTLCLVTCYSEDTTGLRTTLDSLATTDYPNSHKLLLVICDGLIKGSGNSMTTPDIVLGMVSDFAKPRDQVKACSYVAVTSGAKRHNMAKVYAGFYKYDPETVPTNNQQRVPMVVIVKCGTEEESPSPKAGNRGKRDSQIILMSFLQKITLNERMTELDYNILRGIWSVTGLMADQYEAVLMVDADTKVFPDSLTHMVSELVRSPEIMGLCGETKIANKRESFITAIQVFEYYISHHQIKAFESFFGTVTCLPGCFSIYRIKCPRGAYGEWVPILANPDICELYADIDIVTLHKKNLLLLGEDRYLTSLMLKTFPKRKLIFVPKAACKTVVPSSFKVLLSQRRRWINSTVHNLFELVLVPGLCGTFCFSMQFVVVIELIGTLVLPLAICFTLYVIGVAIFSPVMPTMTLILLAIILGLPGVLVLAIVSSFTYIGWLIVYLLALPLWNLVLPLYAFWKFDDFSWGDTRKVAGDNGGHEHDADNQNFEHSMIKMMTWRQFKYSGY</sequence>
<dbReference type="GO" id="GO:0004100">
    <property type="term" value="F:chitin synthase activity"/>
    <property type="evidence" value="ECO:0007669"/>
    <property type="project" value="UniProtKB-EC"/>
</dbReference>
<keyword evidence="5" id="KW-0808">Transferase</keyword>
<dbReference type="Pfam" id="PF22997">
    <property type="entry name" value="CHS4"/>
    <property type="match status" value="1"/>
</dbReference>
<evidence type="ECO:0000256" key="8">
    <source>
        <dbReference type="ARBA" id="ARBA00023136"/>
    </source>
</evidence>
<keyword evidence="13" id="KW-1185">Reference proteome</keyword>
<protein>
    <recommendedName>
        <fullName evidence="2">chitin synthase</fullName>
        <ecNumber evidence="2">2.4.1.16</ecNumber>
    </recommendedName>
</protein>
<keyword evidence="6 10" id="KW-0812">Transmembrane</keyword>
<evidence type="ECO:0000313" key="12">
    <source>
        <dbReference type="EMBL" id="GMM58018.1"/>
    </source>
</evidence>
<feature type="transmembrane region" description="Helical" evidence="10">
    <location>
        <begin position="922"/>
        <end position="942"/>
    </location>
</feature>
<dbReference type="EMBL" id="BTGD01000018">
    <property type="protein sequence ID" value="GMM58018.1"/>
    <property type="molecule type" value="Genomic_DNA"/>
</dbReference>
<evidence type="ECO:0000256" key="5">
    <source>
        <dbReference type="ARBA" id="ARBA00022679"/>
    </source>
</evidence>
<dbReference type="AlphaFoldDB" id="A0AAV5S581"/>
<dbReference type="InterPro" id="IPR029044">
    <property type="entry name" value="Nucleotide-diphossugar_trans"/>
</dbReference>
<feature type="domain" description="Chitin synthase 4-like" evidence="11">
    <location>
        <begin position="254"/>
        <end position="336"/>
    </location>
</feature>
<evidence type="ECO:0000256" key="4">
    <source>
        <dbReference type="ARBA" id="ARBA00022676"/>
    </source>
</evidence>
<organism evidence="12 13">
    <name type="scientific">Maudiozyma humilis</name>
    <name type="common">Sour dough yeast</name>
    <name type="synonym">Kazachstania humilis</name>
    <dbReference type="NCBI Taxonomy" id="51915"/>
    <lineage>
        <taxon>Eukaryota</taxon>
        <taxon>Fungi</taxon>
        <taxon>Dikarya</taxon>
        <taxon>Ascomycota</taxon>
        <taxon>Saccharomycotina</taxon>
        <taxon>Saccharomycetes</taxon>
        <taxon>Saccharomycetales</taxon>
        <taxon>Saccharomycetaceae</taxon>
        <taxon>Maudiozyma</taxon>
    </lineage>
</organism>
<dbReference type="Pfam" id="PF03142">
    <property type="entry name" value="Chitin_synth_2"/>
    <property type="match status" value="1"/>
</dbReference>
<evidence type="ECO:0000256" key="3">
    <source>
        <dbReference type="ARBA" id="ARBA00022475"/>
    </source>
</evidence>
<dbReference type="GO" id="GO:0005886">
    <property type="term" value="C:plasma membrane"/>
    <property type="evidence" value="ECO:0007669"/>
    <property type="project" value="UniProtKB-SubCell"/>
</dbReference>
<dbReference type="EC" id="2.4.1.16" evidence="2"/>
<dbReference type="InterPro" id="IPR054295">
    <property type="entry name" value="CHS4-like_dom"/>
</dbReference>
<evidence type="ECO:0000256" key="7">
    <source>
        <dbReference type="ARBA" id="ARBA00022989"/>
    </source>
</evidence>
<keyword evidence="9" id="KW-0325">Glycoprotein</keyword>
<evidence type="ECO:0000256" key="10">
    <source>
        <dbReference type="SAM" id="Phobius"/>
    </source>
</evidence>
<dbReference type="GO" id="GO:0030428">
    <property type="term" value="C:cell septum"/>
    <property type="evidence" value="ECO:0007669"/>
    <property type="project" value="TreeGrafter"/>
</dbReference>
<comment type="caution">
    <text evidence="12">The sequence shown here is derived from an EMBL/GenBank/DDBJ whole genome shotgun (WGS) entry which is preliminary data.</text>
</comment>
<feature type="transmembrane region" description="Helical" evidence="10">
    <location>
        <begin position="100"/>
        <end position="120"/>
    </location>
</feature>
<feature type="transmembrane region" description="Helical" evidence="10">
    <location>
        <begin position="948"/>
        <end position="971"/>
    </location>
</feature>
<proteinExistence type="predicted"/>
<dbReference type="InterPro" id="IPR004835">
    <property type="entry name" value="Chitin_synth"/>
</dbReference>
<gene>
    <name evidence="12" type="ORF">DAKH74_046340</name>
</gene>
<feature type="transmembrane region" description="Helical" evidence="10">
    <location>
        <begin position="897"/>
        <end position="915"/>
    </location>
</feature>
<keyword evidence="3" id="KW-1003">Cell membrane</keyword>
<accession>A0AAV5S581</accession>
<keyword evidence="4" id="KW-0328">Glycosyltransferase</keyword>
<dbReference type="PANTHER" id="PTHR22914:SF16">
    <property type="entry name" value="CHITIN SYNTHASE 3"/>
    <property type="match status" value="1"/>
</dbReference>
<dbReference type="SUPFAM" id="SSF53448">
    <property type="entry name" value="Nucleotide-diphospho-sugar transferases"/>
    <property type="match status" value="1"/>
</dbReference>
<keyword evidence="7 10" id="KW-1133">Transmembrane helix</keyword>
<comment type="subcellular location">
    <subcellularLocation>
        <location evidence="1">Cell membrane</location>
        <topology evidence="1">Multi-pass membrane protein</topology>
    </subcellularLocation>
</comment>
<feature type="transmembrane region" description="Helical" evidence="10">
    <location>
        <begin position="350"/>
        <end position="373"/>
    </location>
</feature>
<evidence type="ECO:0000259" key="11">
    <source>
        <dbReference type="Pfam" id="PF22997"/>
    </source>
</evidence>
<evidence type="ECO:0000256" key="9">
    <source>
        <dbReference type="ARBA" id="ARBA00023180"/>
    </source>
</evidence>
<reference evidence="12 13" key="1">
    <citation type="journal article" date="2023" name="Elife">
        <title>Identification of key yeast species and microbe-microbe interactions impacting larval growth of Drosophila in the wild.</title>
        <authorList>
            <person name="Mure A."/>
            <person name="Sugiura Y."/>
            <person name="Maeda R."/>
            <person name="Honda K."/>
            <person name="Sakurai N."/>
            <person name="Takahashi Y."/>
            <person name="Watada M."/>
            <person name="Katoh T."/>
            <person name="Gotoh A."/>
            <person name="Gotoh Y."/>
            <person name="Taniguchi I."/>
            <person name="Nakamura K."/>
            <person name="Hayashi T."/>
            <person name="Katayama T."/>
            <person name="Uemura T."/>
            <person name="Hattori Y."/>
        </authorList>
    </citation>
    <scope>NUCLEOTIDE SEQUENCE [LARGE SCALE GENOMIC DNA]</scope>
    <source>
        <strain evidence="12 13">KH-74</strain>
    </source>
</reference>
<evidence type="ECO:0000256" key="6">
    <source>
        <dbReference type="ARBA" id="ARBA00022692"/>
    </source>
</evidence>
<dbReference type="PANTHER" id="PTHR22914">
    <property type="entry name" value="CHITIN SYNTHASE"/>
    <property type="match status" value="1"/>
</dbReference>
<evidence type="ECO:0000313" key="13">
    <source>
        <dbReference type="Proteomes" id="UP001377567"/>
    </source>
</evidence>
<feature type="transmembrane region" description="Helical" evidence="10">
    <location>
        <begin position="868"/>
        <end position="891"/>
    </location>
</feature>
<name>A0AAV5S581_MAUHU</name>
<dbReference type="Proteomes" id="UP001377567">
    <property type="component" value="Unassembled WGS sequence"/>
</dbReference>
<dbReference type="GO" id="GO:0006031">
    <property type="term" value="P:chitin biosynthetic process"/>
    <property type="evidence" value="ECO:0007669"/>
    <property type="project" value="TreeGrafter"/>
</dbReference>
<dbReference type="CDD" id="cd04190">
    <property type="entry name" value="Chitin_synth_C"/>
    <property type="match status" value="1"/>
</dbReference>
<evidence type="ECO:0000256" key="1">
    <source>
        <dbReference type="ARBA" id="ARBA00004651"/>
    </source>
</evidence>